<keyword evidence="3" id="KW-0472">Membrane</keyword>
<feature type="domain" description="DUF3347" evidence="4">
    <location>
        <begin position="456"/>
        <end position="547"/>
    </location>
</feature>
<feature type="domain" description="CusB-like three alpha-helical bundle" evidence="6">
    <location>
        <begin position="160"/>
        <end position="208"/>
    </location>
</feature>
<dbReference type="PANTHER" id="PTHR30097:SF15">
    <property type="entry name" value="CATION EFFLUX SYSTEM PROTEIN CUSB"/>
    <property type="match status" value="1"/>
</dbReference>
<accession>A0A1I6Q826</accession>
<organism evidence="10 11">
    <name type="scientific">Lutibacter maritimus</name>
    <dbReference type="NCBI Taxonomy" id="593133"/>
    <lineage>
        <taxon>Bacteria</taxon>
        <taxon>Pseudomonadati</taxon>
        <taxon>Bacteroidota</taxon>
        <taxon>Flavobacteriia</taxon>
        <taxon>Flavobacteriales</taxon>
        <taxon>Flavobacteriaceae</taxon>
        <taxon>Lutibacter</taxon>
    </lineage>
</organism>
<evidence type="ECO:0000313" key="11">
    <source>
        <dbReference type="Proteomes" id="UP000199312"/>
    </source>
</evidence>
<keyword evidence="3" id="KW-0812">Transmembrane</keyword>
<dbReference type="STRING" id="593133.SAMN04488006_1600"/>
<dbReference type="FunFam" id="2.40.30.170:FF:000010">
    <property type="entry name" value="Efflux RND transporter periplasmic adaptor subunit"/>
    <property type="match status" value="1"/>
</dbReference>
<dbReference type="Pfam" id="PF25954">
    <property type="entry name" value="Beta-barrel_RND_2"/>
    <property type="match status" value="1"/>
</dbReference>
<evidence type="ECO:0000259" key="4">
    <source>
        <dbReference type="Pfam" id="PF11827"/>
    </source>
</evidence>
<sequence>MTTKIKNTLKIVGLLFIGILLGWILFGGNDAANNTHNHTAEQEATIWTCSMHPQIRKDEAGQCPLCGMDLIPMAKNDVETDPNALQMSENALKLANVQTMIVGTKEANKELRLNGKVQVDERKVYTQSSHIPGRIENLSINFTGESVYKGQTLAYIYSPDLVTAQEELLQSYAIKNSQPELFDAAKQKLKNWKIGEKTINTIISTSKTIQQFPITADVSGIITAKKVELGDYVNRGMPIYEIADLSSLWVLFDVYESDMAWVKVGDKVSYTVQSIPGKTFEGTISFIDPIINAQTRVATARVEVKNDKNNLKPEMFVTGILKNNLSTNNSKELIIPKSAILWTGERSVIYVKNKTENAINFTLREVTLGASLGNAYIIKSGLETGEEIVVNGTFTVDAASQLAGKPSMMNLEGGKAATDHSNHNNTATINNSTDSQTNMETTMVVSKQFQQQLNNVFEIYLNLKDALVADNGNKAKTAAQNLLKQLSKVNMKLLTNNEAHTQWMVIHTKIKTLTTYVSETYDIEIQRDHFKDISTQLIKAIKLFGINKMVYEQFCPMANDDHGAYWLSTSAAINNPYFGSKMLKCGSTTTIINK</sequence>
<dbReference type="OrthoDB" id="9806939at2"/>
<dbReference type="NCBIfam" id="TIGR01730">
    <property type="entry name" value="RND_mfp"/>
    <property type="match status" value="1"/>
</dbReference>
<dbReference type="SUPFAM" id="SSF111369">
    <property type="entry name" value="HlyD-like secretion proteins"/>
    <property type="match status" value="1"/>
</dbReference>
<dbReference type="InterPro" id="IPR051909">
    <property type="entry name" value="MFP_Cation_Efflux"/>
</dbReference>
<evidence type="ECO:0000259" key="9">
    <source>
        <dbReference type="Pfam" id="PF25975"/>
    </source>
</evidence>
<feature type="domain" description="CzcB-like C-terminal circularly permuted SH3-like" evidence="9">
    <location>
        <begin position="334"/>
        <end position="396"/>
    </location>
</feature>
<dbReference type="GO" id="GO:0022857">
    <property type="term" value="F:transmembrane transporter activity"/>
    <property type="evidence" value="ECO:0007669"/>
    <property type="project" value="InterPro"/>
</dbReference>
<evidence type="ECO:0000259" key="5">
    <source>
        <dbReference type="Pfam" id="PF19335"/>
    </source>
</evidence>
<dbReference type="Pfam" id="PF25869">
    <property type="entry name" value="3HB_CusB"/>
    <property type="match status" value="1"/>
</dbReference>
<dbReference type="Pfam" id="PF25975">
    <property type="entry name" value="CzcB_C"/>
    <property type="match status" value="1"/>
</dbReference>
<dbReference type="InterPro" id="IPR021782">
    <property type="entry name" value="DUF3347"/>
</dbReference>
<dbReference type="AlphaFoldDB" id="A0A1I6Q826"/>
<dbReference type="InterPro" id="IPR058792">
    <property type="entry name" value="Beta-barrel_RND_2"/>
</dbReference>
<dbReference type="GO" id="GO:0016020">
    <property type="term" value="C:membrane"/>
    <property type="evidence" value="ECO:0007669"/>
    <property type="project" value="InterPro"/>
</dbReference>
<dbReference type="GO" id="GO:0030288">
    <property type="term" value="C:outer membrane-bounded periplasmic space"/>
    <property type="evidence" value="ECO:0007669"/>
    <property type="project" value="TreeGrafter"/>
</dbReference>
<dbReference type="InterPro" id="IPR045800">
    <property type="entry name" value="HMBD"/>
</dbReference>
<feature type="domain" description="CusB-like beta-barrel" evidence="8">
    <location>
        <begin position="248"/>
        <end position="321"/>
    </location>
</feature>
<dbReference type="EMBL" id="FOZP01000003">
    <property type="protein sequence ID" value="SFS48631.1"/>
    <property type="molecule type" value="Genomic_DNA"/>
</dbReference>
<feature type="transmembrane region" description="Helical" evidence="3">
    <location>
        <begin position="7"/>
        <end position="26"/>
    </location>
</feature>
<keyword evidence="2" id="KW-0813">Transport</keyword>
<dbReference type="GO" id="GO:0060003">
    <property type="term" value="P:copper ion export"/>
    <property type="evidence" value="ECO:0007669"/>
    <property type="project" value="TreeGrafter"/>
</dbReference>
<gene>
    <name evidence="10" type="ORF">SAMN04488006_1600</name>
</gene>
<name>A0A1I6Q826_9FLAO</name>
<feature type="domain" description="CusB-like barrel-sandwich hybrid" evidence="7">
    <location>
        <begin position="131"/>
        <end position="243"/>
    </location>
</feature>
<dbReference type="InterPro" id="IPR058791">
    <property type="entry name" value="3HB_CusB"/>
</dbReference>
<dbReference type="GO" id="GO:0046914">
    <property type="term" value="F:transition metal ion binding"/>
    <property type="evidence" value="ECO:0007669"/>
    <property type="project" value="TreeGrafter"/>
</dbReference>
<dbReference type="Pfam" id="PF11827">
    <property type="entry name" value="DUF3347"/>
    <property type="match status" value="1"/>
</dbReference>
<reference evidence="11" key="1">
    <citation type="submission" date="2016-10" db="EMBL/GenBank/DDBJ databases">
        <authorList>
            <person name="Varghese N."/>
            <person name="Submissions S."/>
        </authorList>
    </citation>
    <scope>NUCLEOTIDE SEQUENCE [LARGE SCALE GENOMIC DNA]</scope>
    <source>
        <strain evidence="11">DSM 24450</strain>
    </source>
</reference>
<evidence type="ECO:0000259" key="8">
    <source>
        <dbReference type="Pfam" id="PF25954"/>
    </source>
</evidence>
<dbReference type="InterPro" id="IPR058649">
    <property type="entry name" value="CzcB_C"/>
</dbReference>
<evidence type="ECO:0000259" key="7">
    <source>
        <dbReference type="Pfam" id="PF25919"/>
    </source>
</evidence>
<dbReference type="Pfam" id="PF19335">
    <property type="entry name" value="HMBD"/>
    <property type="match status" value="1"/>
</dbReference>
<dbReference type="InterPro" id="IPR006143">
    <property type="entry name" value="RND_pump_MFP"/>
</dbReference>
<dbReference type="Gene3D" id="2.40.420.20">
    <property type="match status" value="1"/>
</dbReference>
<evidence type="ECO:0000313" key="10">
    <source>
        <dbReference type="EMBL" id="SFS48631.1"/>
    </source>
</evidence>
<feature type="domain" description="Heavy metal binding" evidence="5">
    <location>
        <begin position="47"/>
        <end position="72"/>
    </location>
</feature>
<dbReference type="GO" id="GO:0015679">
    <property type="term" value="P:plasma membrane copper ion transport"/>
    <property type="evidence" value="ECO:0007669"/>
    <property type="project" value="TreeGrafter"/>
</dbReference>
<dbReference type="Gene3D" id="2.40.30.170">
    <property type="match status" value="1"/>
</dbReference>
<proteinExistence type="inferred from homology"/>
<dbReference type="Pfam" id="PF25919">
    <property type="entry name" value="BSH_CusB"/>
    <property type="match status" value="1"/>
</dbReference>
<dbReference type="Proteomes" id="UP000199312">
    <property type="component" value="Unassembled WGS sequence"/>
</dbReference>
<keyword evidence="11" id="KW-1185">Reference proteome</keyword>
<dbReference type="InterPro" id="IPR058790">
    <property type="entry name" value="BSH_CusB"/>
</dbReference>
<evidence type="ECO:0000256" key="1">
    <source>
        <dbReference type="ARBA" id="ARBA00009477"/>
    </source>
</evidence>
<evidence type="ECO:0000256" key="2">
    <source>
        <dbReference type="ARBA" id="ARBA00022448"/>
    </source>
</evidence>
<comment type="similarity">
    <text evidence="1">Belongs to the membrane fusion protein (MFP) (TC 8.A.1) family.</text>
</comment>
<protein>
    <submittedName>
        <fullName evidence="10">Membrane fusion protein, Cu(I)/Ag(I) efflux system</fullName>
    </submittedName>
</protein>
<evidence type="ECO:0000259" key="6">
    <source>
        <dbReference type="Pfam" id="PF25869"/>
    </source>
</evidence>
<dbReference type="PANTHER" id="PTHR30097">
    <property type="entry name" value="CATION EFFLUX SYSTEM PROTEIN CUSB"/>
    <property type="match status" value="1"/>
</dbReference>
<keyword evidence="3" id="KW-1133">Transmembrane helix</keyword>
<dbReference type="RefSeq" id="WP_090224850.1">
    <property type="nucleotide sequence ID" value="NZ_FOZP01000003.1"/>
</dbReference>
<evidence type="ECO:0000256" key="3">
    <source>
        <dbReference type="SAM" id="Phobius"/>
    </source>
</evidence>
<dbReference type="Gene3D" id="2.40.50.100">
    <property type="match status" value="1"/>
</dbReference>